<feature type="transmembrane region" description="Helical" evidence="4">
    <location>
        <begin position="12"/>
        <end position="36"/>
    </location>
</feature>
<comment type="similarity">
    <text evidence="1">Belongs to the universal ribosomal protein uL1 family.</text>
</comment>
<proteinExistence type="inferred from homology"/>
<organism evidence="5 6">
    <name type="scientific">Asparagus officinalis</name>
    <name type="common">Garden asparagus</name>
    <dbReference type="NCBI Taxonomy" id="4686"/>
    <lineage>
        <taxon>Eukaryota</taxon>
        <taxon>Viridiplantae</taxon>
        <taxon>Streptophyta</taxon>
        <taxon>Embryophyta</taxon>
        <taxon>Tracheophyta</taxon>
        <taxon>Spermatophyta</taxon>
        <taxon>Magnoliopsida</taxon>
        <taxon>Liliopsida</taxon>
        <taxon>Asparagales</taxon>
        <taxon>Asparagaceae</taxon>
        <taxon>Asparagoideae</taxon>
        <taxon>Asparagus</taxon>
    </lineage>
</organism>
<evidence type="ECO:0000313" key="5">
    <source>
        <dbReference type="EMBL" id="ONK57152.1"/>
    </source>
</evidence>
<dbReference type="FunFam" id="3.30.190.20:FF:000006">
    <property type="entry name" value="Ribosomal protein"/>
    <property type="match status" value="1"/>
</dbReference>
<keyword evidence="4" id="KW-0472">Membrane</keyword>
<reference evidence="6" key="1">
    <citation type="journal article" date="2017" name="Nat. Commun.">
        <title>The asparagus genome sheds light on the origin and evolution of a young Y chromosome.</title>
        <authorList>
            <person name="Harkess A."/>
            <person name="Zhou J."/>
            <person name="Xu C."/>
            <person name="Bowers J.E."/>
            <person name="Van der Hulst R."/>
            <person name="Ayyampalayam S."/>
            <person name="Mercati F."/>
            <person name="Riccardi P."/>
            <person name="McKain M.R."/>
            <person name="Kakrana A."/>
            <person name="Tang H."/>
            <person name="Ray J."/>
            <person name="Groenendijk J."/>
            <person name="Arikit S."/>
            <person name="Mathioni S.M."/>
            <person name="Nakano M."/>
            <person name="Shan H."/>
            <person name="Telgmann-Rauber A."/>
            <person name="Kanno A."/>
            <person name="Yue Z."/>
            <person name="Chen H."/>
            <person name="Li W."/>
            <person name="Chen Y."/>
            <person name="Xu X."/>
            <person name="Zhang Y."/>
            <person name="Luo S."/>
            <person name="Chen H."/>
            <person name="Gao J."/>
            <person name="Mao Z."/>
            <person name="Pires J.C."/>
            <person name="Luo M."/>
            <person name="Kudrna D."/>
            <person name="Wing R.A."/>
            <person name="Meyers B.C."/>
            <person name="Yi K."/>
            <person name="Kong H."/>
            <person name="Lavrijsen P."/>
            <person name="Sunseri F."/>
            <person name="Falavigna A."/>
            <person name="Ye Y."/>
            <person name="Leebens-Mack J.H."/>
            <person name="Chen G."/>
        </authorList>
    </citation>
    <scope>NUCLEOTIDE SEQUENCE [LARGE SCALE GENOMIC DNA]</scope>
    <source>
        <strain evidence="6">cv. DH0086</strain>
    </source>
</reference>
<keyword evidence="3" id="KW-0687">Ribonucleoprotein</keyword>
<evidence type="ECO:0000256" key="3">
    <source>
        <dbReference type="ARBA" id="ARBA00023274"/>
    </source>
</evidence>
<evidence type="ECO:0000256" key="2">
    <source>
        <dbReference type="ARBA" id="ARBA00022980"/>
    </source>
</evidence>
<accession>A0A5P1E3C3</accession>
<evidence type="ECO:0000256" key="1">
    <source>
        <dbReference type="ARBA" id="ARBA00010531"/>
    </source>
</evidence>
<dbReference type="AlphaFoldDB" id="A0A5P1E3C3"/>
<protein>
    <recommendedName>
        <fullName evidence="7">Ribosomal protein</fullName>
    </recommendedName>
</protein>
<evidence type="ECO:0008006" key="7">
    <source>
        <dbReference type="Google" id="ProtNLM"/>
    </source>
</evidence>
<dbReference type="GO" id="GO:0005840">
    <property type="term" value="C:ribosome"/>
    <property type="evidence" value="ECO:0007669"/>
    <property type="project" value="UniProtKB-KW"/>
</dbReference>
<dbReference type="Gene3D" id="3.30.190.20">
    <property type="match status" value="1"/>
</dbReference>
<name>A0A5P1E3C3_ASPOF</name>
<keyword evidence="4" id="KW-1133">Transmembrane helix</keyword>
<gene>
    <name evidence="5" type="ORF">A4U43_C10F17140</name>
</gene>
<dbReference type="SUPFAM" id="SSF56808">
    <property type="entry name" value="Ribosomal protein L1"/>
    <property type="match status" value="1"/>
</dbReference>
<evidence type="ECO:0000313" key="6">
    <source>
        <dbReference type="Proteomes" id="UP000243459"/>
    </source>
</evidence>
<sequence length="116" mass="13167">MTEALLYELPILVLISCCMSHSFVLCPMLTSCIMKFNFNSSSLESKVNETKAMVKFQLKKVLCMGVAVGNCAMDDKQVFQNVQLSVNFLVSLLKKNWQNVRCLYLKSTMGKPIRIF</sequence>
<dbReference type="Gramene" id="ONK57152">
    <property type="protein sequence ID" value="ONK57152"/>
    <property type="gene ID" value="A4U43_C10F17140"/>
</dbReference>
<dbReference type="CDD" id="cd00403">
    <property type="entry name" value="Ribosomal_L1"/>
    <property type="match status" value="1"/>
</dbReference>
<dbReference type="Proteomes" id="UP000243459">
    <property type="component" value="Chromosome 10"/>
</dbReference>
<keyword evidence="4" id="KW-0812">Transmembrane</keyword>
<dbReference type="Pfam" id="PF00687">
    <property type="entry name" value="Ribosomal_L1"/>
    <property type="match status" value="1"/>
</dbReference>
<dbReference type="InterPro" id="IPR023674">
    <property type="entry name" value="Ribosomal_uL1-like"/>
</dbReference>
<keyword evidence="6" id="KW-1185">Reference proteome</keyword>
<dbReference type="GO" id="GO:1990904">
    <property type="term" value="C:ribonucleoprotein complex"/>
    <property type="evidence" value="ECO:0007669"/>
    <property type="project" value="UniProtKB-KW"/>
</dbReference>
<evidence type="ECO:0000256" key="4">
    <source>
        <dbReference type="SAM" id="Phobius"/>
    </source>
</evidence>
<dbReference type="InterPro" id="IPR028364">
    <property type="entry name" value="Ribosomal_uL1/biogenesis"/>
</dbReference>
<keyword evidence="2" id="KW-0689">Ribosomal protein</keyword>
<dbReference type="EMBL" id="CM007390">
    <property type="protein sequence ID" value="ONK57152.1"/>
    <property type="molecule type" value="Genomic_DNA"/>
</dbReference>